<dbReference type="InterPro" id="IPR052177">
    <property type="entry name" value="Divisome_Glycosyl_Hydrolase"/>
</dbReference>
<evidence type="ECO:0000256" key="1">
    <source>
        <dbReference type="ARBA" id="ARBA00022729"/>
    </source>
</evidence>
<dbReference type="PANTHER" id="PTHR43405:SF1">
    <property type="entry name" value="GLYCOSYL HYDROLASE DIGH"/>
    <property type="match status" value="1"/>
</dbReference>
<gene>
    <name evidence="4" type="ORF">MYAER_4202</name>
</gene>
<feature type="signal peptide" evidence="2">
    <location>
        <begin position="1"/>
        <end position="31"/>
    </location>
</feature>
<evidence type="ECO:0000256" key="2">
    <source>
        <dbReference type="SAM" id="SignalP"/>
    </source>
</evidence>
<dbReference type="Pfam" id="PF02638">
    <property type="entry name" value="GHL10"/>
    <property type="match status" value="1"/>
</dbReference>
<accession>A0A0F6U839</accession>
<dbReference type="PATRIC" id="fig|1641812.3.peg.4341"/>
<sequence>MLKKINCLRSLSCFLATILWSSHLGINSSLAVNDNCQLSESEIKQQENLRQTSPQEYNILVQKYAEQLRFCRSRHWLQEQAIWLRLYSCDTRPGSIESILDRIVAKGYNTVYLEVFADGQVLLPPNNNPTVWDSVIKNPSAGNVDLLAQAIKQGHKRGLKVYAWLFSLNFGYAYSLKPDRQEVLARNGKGQDSTSFVDDQSQTFVDPYSNQARQDYLILLEAILQRRPDGVLFDYIRYPRGTGVDSVADDVKDLWIFSPASRQAFINRALNNKGKFLIDRYLTRGQISPDDIVEADLLYPQETAPLWQGRIPLEEEMKQSVKTRFDRLKLELWFLAVAHAAQGVIDYISYFSALVERQGIPAGAVFFPDGNRLVGNQGFDSRLQAWDSFPASLEWHPMSYANCNDTTCVVNQIKRVVASRGNQNRLIPALAGLWGQPYNNRPSLEVQMEAIRIAFPTIDGISHFAFSWQEPQFDRARRFCQI</sequence>
<feature type="chain" id="PRO_5002510665" description="Glycosyl hydrolase-like 10 domain-containing protein" evidence="2">
    <location>
        <begin position="32"/>
        <end position="482"/>
    </location>
</feature>
<reference evidence="4 5" key="1">
    <citation type="journal article" date="2015" name="Genome Announc.">
        <title>Complete Genome Sequence of Microcystis aeruginosa NIES-2549, a Bloom-Forming Cyanobacterium from Lake Kasumigaura, Japan.</title>
        <authorList>
            <person name="Yamaguchi H."/>
            <person name="Suzuki S."/>
            <person name="Tanabe Y."/>
            <person name="Osana Y."/>
            <person name="Shimura Y."/>
            <person name="Ishida K."/>
            <person name="Kawachi M."/>
        </authorList>
    </citation>
    <scope>NUCLEOTIDE SEQUENCE [LARGE SCALE GENOMIC DNA]</scope>
    <source>
        <strain evidence="4 5">NIES-2549</strain>
    </source>
</reference>
<evidence type="ECO:0000259" key="3">
    <source>
        <dbReference type="Pfam" id="PF02638"/>
    </source>
</evidence>
<dbReference type="Proteomes" id="UP000034103">
    <property type="component" value="Chromosome"/>
</dbReference>
<proteinExistence type="predicted"/>
<dbReference type="SUPFAM" id="SSF51445">
    <property type="entry name" value="(Trans)glycosidases"/>
    <property type="match status" value="1"/>
</dbReference>
<dbReference type="PANTHER" id="PTHR43405">
    <property type="entry name" value="GLYCOSYL HYDROLASE DIGH"/>
    <property type="match status" value="1"/>
</dbReference>
<keyword evidence="1 2" id="KW-0732">Signal</keyword>
<dbReference type="AlphaFoldDB" id="A0A0F6U839"/>
<name>A0A0F6U839_MICAE</name>
<dbReference type="InterPro" id="IPR017853">
    <property type="entry name" value="GH"/>
</dbReference>
<dbReference type="HOGENOM" id="CLU_039913_0_0_3"/>
<evidence type="ECO:0000313" key="5">
    <source>
        <dbReference type="Proteomes" id="UP000034103"/>
    </source>
</evidence>
<dbReference type="EMBL" id="CP011304">
    <property type="protein sequence ID" value="AKE66526.1"/>
    <property type="molecule type" value="Genomic_DNA"/>
</dbReference>
<evidence type="ECO:0000313" key="4">
    <source>
        <dbReference type="EMBL" id="AKE66526.1"/>
    </source>
</evidence>
<dbReference type="InterPro" id="IPR003790">
    <property type="entry name" value="GHL10"/>
</dbReference>
<dbReference type="Gene3D" id="3.20.20.80">
    <property type="entry name" value="Glycosidases"/>
    <property type="match status" value="1"/>
</dbReference>
<organism evidence="4 5">
    <name type="scientific">Microcystis aeruginosa NIES-2549</name>
    <dbReference type="NCBI Taxonomy" id="1641812"/>
    <lineage>
        <taxon>Bacteria</taxon>
        <taxon>Bacillati</taxon>
        <taxon>Cyanobacteriota</taxon>
        <taxon>Cyanophyceae</taxon>
        <taxon>Oscillatoriophycideae</taxon>
        <taxon>Chroococcales</taxon>
        <taxon>Microcystaceae</taxon>
        <taxon>Microcystis</taxon>
    </lineage>
</organism>
<protein>
    <recommendedName>
        <fullName evidence="3">Glycosyl hydrolase-like 10 domain-containing protein</fullName>
    </recommendedName>
</protein>
<feature type="domain" description="Glycosyl hydrolase-like 10" evidence="3">
    <location>
        <begin position="104"/>
        <end position="246"/>
    </location>
</feature>
<dbReference type="RefSeq" id="WP_046663446.1">
    <property type="nucleotide sequence ID" value="NZ_CP011304.1"/>
</dbReference>